<proteinExistence type="predicted"/>
<organism evidence="2 3">
    <name type="scientific">Neolewinella xylanilytica</name>
    <dbReference type="NCBI Taxonomy" id="1514080"/>
    <lineage>
        <taxon>Bacteria</taxon>
        <taxon>Pseudomonadati</taxon>
        <taxon>Bacteroidota</taxon>
        <taxon>Saprospiria</taxon>
        <taxon>Saprospirales</taxon>
        <taxon>Lewinellaceae</taxon>
        <taxon>Neolewinella</taxon>
    </lineage>
</organism>
<sequence>MLLLWMALERLVGLHGPYIDRHALYTNLIAIPAFLIYCLALRDKRDHFYGGTMTYRQGFVSGAITTAIITLLAPLAQYVTHALITPDYFANVQAYAVASGNMTEAEARTYFNLTSYMAQAALSSLFTGLIISAVVAIFFRKHPSEILGEPLSDRLT</sequence>
<dbReference type="EMBL" id="PTJC01000006">
    <property type="protein sequence ID" value="PPK85036.1"/>
    <property type="molecule type" value="Genomic_DNA"/>
</dbReference>
<keyword evidence="1" id="KW-1133">Transmembrane helix</keyword>
<keyword evidence="1" id="KW-0812">Transmembrane</keyword>
<keyword evidence="1" id="KW-0472">Membrane</keyword>
<accession>A0A2S6I1H8</accession>
<dbReference type="Proteomes" id="UP000237662">
    <property type="component" value="Unassembled WGS sequence"/>
</dbReference>
<dbReference type="InterPro" id="IPR025250">
    <property type="entry name" value="DUF4199"/>
</dbReference>
<keyword evidence="3" id="KW-1185">Reference proteome</keyword>
<feature type="transmembrane region" description="Helical" evidence="1">
    <location>
        <begin position="116"/>
        <end position="139"/>
    </location>
</feature>
<dbReference type="AlphaFoldDB" id="A0A2S6I1H8"/>
<protein>
    <submittedName>
        <fullName evidence="2">Uncharacterized protein DUF4199</fullName>
    </submittedName>
</protein>
<name>A0A2S6I1H8_9BACT</name>
<evidence type="ECO:0000313" key="2">
    <source>
        <dbReference type="EMBL" id="PPK85036.1"/>
    </source>
</evidence>
<evidence type="ECO:0000256" key="1">
    <source>
        <dbReference type="SAM" id="Phobius"/>
    </source>
</evidence>
<comment type="caution">
    <text evidence="2">The sequence shown here is derived from an EMBL/GenBank/DDBJ whole genome shotgun (WGS) entry which is preliminary data.</text>
</comment>
<gene>
    <name evidence="2" type="ORF">CLV84_1925</name>
</gene>
<evidence type="ECO:0000313" key="3">
    <source>
        <dbReference type="Proteomes" id="UP000237662"/>
    </source>
</evidence>
<reference evidence="2 3" key="1">
    <citation type="submission" date="2018-02" db="EMBL/GenBank/DDBJ databases">
        <title>Genomic Encyclopedia of Archaeal and Bacterial Type Strains, Phase II (KMG-II): from individual species to whole genera.</title>
        <authorList>
            <person name="Goeker M."/>
        </authorList>
    </citation>
    <scope>NUCLEOTIDE SEQUENCE [LARGE SCALE GENOMIC DNA]</scope>
    <source>
        <strain evidence="2 3">DSM 29526</strain>
    </source>
</reference>
<feature type="transmembrane region" description="Helical" evidence="1">
    <location>
        <begin position="59"/>
        <end position="79"/>
    </location>
</feature>
<feature type="transmembrane region" description="Helical" evidence="1">
    <location>
        <begin position="22"/>
        <end position="39"/>
    </location>
</feature>
<dbReference type="Pfam" id="PF13858">
    <property type="entry name" value="DUF4199"/>
    <property type="match status" value="1"/>
</dbReference>